<protein>
    <submittedName>
        <fullName evidence="1">Uncharacterized protein</fullName>
    </submittedName>
</protein>
<accession>A0A4U3MN40</accession>
<keyword evidence="2" id="KW-1185">Reference proteome</keyword>
<dbReference type="EMBL" id="SZQA01000006">
    <property type="protein sequence ID" value="TKK89597.1"/>
    <property type="molecule type" value="Genomic_DNA"/>
</dbReference>
<evidence type="ECO:0000313" key="1">
    <source>
        <dbReference type="EMBL" id="TKK89597.1"/>
    </source>
</evidence>
<dbReference type="Proteomes" id="UP000308705">
    <property type="component" value="Unassembled WGS sequence"/>
</dbReference>
<dbReference type="AlphaFoldDB" id="A0A4U3MN40"/>
<dbReference type="RefSeq" id="WP_137246655.1">
    <property type="nucleotide sequence ID" value="NZ_SZQA01000006.1"/>
</dbReference>
<sequence>MPLAKTKRDLPAASPGVENGFRSLESRLRGPVADDDFASRWIDVAWQDAAAQTWILRGLDLLVQNTDGAGPGFDGGRACSLLVDQAARRRHEPGDTGFAYEILTVSGWLETALPASLPRPRPGPFFPASGRFDPDRLTTELLPLLAERLIQVRDAAADELADVEQLGRTAGEIEALIRADPSMWAMARADGPLHEGYVFADNVLPSAARPTGDADRLAHLRQQVHLLGRDPAAGSLLDGYDHAAHREELDTLLKGWLAGSPELDALVAELIEVSPAHQGGLRSPVYAPPGPHLRRTLAHEFLHRLAHPGYLTRAAETADPQILVEGVADVLTADLLPEVGDIGYGSSGAAAVELYETVGPDRLKAAYFLGRTEFIGLS</sequence>
<reference evidence="1 2" key="1">
    <citation type="submission" date="2019-04" db="EMBL/GenBank/DDBJ databases">
        <title>Herbidospora sp. NEAU-GS14.nov., a novel actinomycete isolated from soil.</title>
        <authorList>
            <person name="Han L."/>
        </authorList>
    </citation>
    <scope>NUCLEOTIDE SEQUENCE [LARGE SCALE GENOMIC DNA]</scope>
    <source>
        <strain evidence="1 2">NEAU-GS14</strain>
    </source>
</reference>
<name>A0A4U3MN40_9ACTN</name>
<dbReference type="OrthoDB" id="3524301at2"/>
<proteinExistence type="predicted"/>
<comment type="caution">
    <text evidence="1">The sequence shown here is derived from an EMBL/GenBank/DDBJ whole genome shotgun (WGS) entry which is preliminary data.</text>
</comment>
<evidence type="ECO:0000313" key="2">
    <source>
        <dbReference type="Proteomes" id="UP000308705"/>
    </source>
</evidence>
<organism evidence="1 2">
    <name type="scientific">Herbidospora galbida</name>
    <dbReference type="NCBI Taxonomy" id="2575442"/>
    <lineage>
        <taxon>Bacteria</taxon>
        <taxon>Bacillati</taxon>
        <taxon>Actinomycetota</taxon>
        <taxon>Actinomycetes</taxon>
        <taxon>Streptosporangiales</taxon>
        <taxon>Streptosporangiaceae</taxon>
        <taxon>Herbidospora</taxon>
    </lineage>
</organism>
<gene>
    <name evidence="1" type="ORF">FDA94_09425</name>
</gene>